<dbReference type="Proteomes" id="UP001500298">
    <property type="component" value="Unassembled WGS sequence"/>
</dbReference>
<evidence type="ECO:0000313" key="11">
    <source>
        <dbReference type="EMBL" id="GAA4823558.1"/>
    </source>
</evidence>
<feature type="domain" description="Mechanosensitive ion channel MscS C-terminal" evidence="9">
    <location>
        <begin position="201"/>
        <end position="288"/>
    </location>
</feature>
<dbReference type="Pfam" id="PF00924">
    <property type="entry name" value="MS_channel_2nd"/>
    <property type="match status" value="1"/>
</dbReference>
<gene>
    <name evidence="11" type="ORF">GCM10023331_05010</name>
</gene>
<dbReference type="PANTHER" id="PTHR30460">
    <property type="entry name" value="MODERATE CONDUCTANCE MECHANOSENSITIVE CHANNEL YBIO"/>
    <property type="match status" value="1"/>
</dbReference>
<evidence type="ECO:0000256" key="6">
    <source>
        <dbReference type="ARBA" id="ARBA00023136"/>
    </source>
</evidence>
<evidence type="ECO:0008006" key="13">
    <source>
        <dbReference type="Google" id="ProtNLM"/>
    </source>
</evidence>
<dbReference type="InterPro" id="IPR049142">
    <property type="entry name" value="MS_channel_1st"/>
</dbReference>
<sequence length="317" mass="35977">MEFISTLKGVFKAEVIANFLEKIQNWVITDLPVIVLMTIGIFIALRFINFFVERLKGVFLKNTYKQHSTAEAEESEKRINTLTNIIHGVIKIILVSTYLMMMLQRFGVDITPILTSAGIVGLAVGFGAKELVRDMISGFFILLENQVRTGDVAIINGTGGLVEKIELRTITMRDFSGVVHVFQNGKINTLANMTKDWSAMVFDIGVAYKEDVSQVMEIMREIGEELRNDTEFGPKILEPIEIFGLDKFADSALVIKARLKTKPIMQWEVGREYRKRLKVAFDEHNIEIPFPHTTVYWGEKTSPLELQINQARQEVTS</sequence>
<feature type="transmembrane region" description="Helical" evidence="7">
    <location>
        <begin position="31"/>
        <end position="52"/>
    </location>
</feature>
<evidence type="ECO:0000256" key="4">
    <source>
        <dbReference type="ARBA" id="ARBA00022692"/>
    </source>
</evidence>
<comment type="subcellular location">
    <subcellularLocation>
        <location evidence="1">Cell membrane</location>
        <topology evidence="1">Multi-pass membrane protein</topology>
    </subcellularLocation>
</comment>
<evidence type="ECO:0000313" key="12">
    <source>
        <dbReference type="Proteomes" id="UP001500298"/>
    </source>
</evidence>
<evidence type="ECO:0000256" key="7">
    <source>
        <dbReference type="SAM" id="Phobius"/>
    </source>
</evidence>
<dbReference type="InterPro" id="IPR011066">
    <property type="entry name" value="MscS_channel_C_sf"/>
</dbReference>
<evidence type="ECO:0000256" key="1">
    <source>
        <dbReference type="ARBA" id="ARBA00004651"/>
    </source>
</evidence>
<dbReference type="Gene3D" id="3.30.70.100">
    <property type="match status" value="1"/>
</dbReference>
<dbReference type="RefSeq" id="WP_345368924.1">
    <property type="nucleotide sequence ID" value="NZ_BAABJX010000010.1"/>
</dbReference>
<dbReference type="SUPFAM" id="SSF50182">
    <property type="entry name" value="Sm-like ribonucleoproteins"/>
    <property type="match status" value="1"/>
</dbReference>
<dbReference type="Pfam" id="PF21082">
    <property type="entry name" value="MS_channel_3rd"/>
    <property type="match status" value="1"/>
</dbReference>
<keyword evidence="3" id="KW-1003">Cell membrane</keyword>
<evidence type="ECO:0000259" key="8">
    <source>
        <dbReference type="Pfam" id="PF00924"/>
    </source>
</evidence>
<evidence type="ECO:0000256" key="5">
    <source>
        <dbReference type="ARBA" id="ARBA00022989"/>
    </source>
</evidence>
<dbReference type="InterPro" id="IPR023408">
    <property type="entry name" value="MscS_beta-dom_sf"/>
</dbReference>
<protein>
    <recommendedName>
        <fullName evidence="13">Small conductance mechanosensitive channel</fullName>
    </recommendedName>
</protein>
<dbReference type="Gene3D" id="2.30.30.60">
    <property type="match status" value="1"/>
</dbReference>
<dbReference type="InterPro" id="IPR049278">
    <property type="entry name" value="MS_channel_C"/>
</dbReference>
<evidence type="ECO:0000256" key="3">
    <source>
        <dbReference type="ARBA" id="ARBA00022475"/>
    </source>
</evidence>
<feature type="domain" description="Mechanosensitive ion channel MscS" evidence="8">
    <location>
        <begin position="131"/>
        <end position="194"/>
    </location>
</feature>
<evidence type="ECO:0000259" key="9">
    <source>
        <dbReference type="Pfam" id="PF21082"/>
    </source>
</evidence>
<organism evidence="11 12">
    <name type="scientific">Algivirga pacifica</name>
    <dbReference type="NCBI Taxonomy" id="1162670"/>
    <lineage>
        <taxon>Bacteria</taxon>
        <taxon>Pseudomonadati</taxon>
        <taxon>Bacteroidota</taxon>
        <taxon>Cytophagia</taxon>
        <taxon>Cytophagales</taxon>
        <taxon>Flammeovirgaceae</taxon>
        <taxon>Algivirga</taxon>
    </lineage>
</organism>
<dbReference type="SUPFAM" id="SSF82689">
    <property type="entry name" value="Mechanosensitive channel protein MscS (YggB), C-terminal domain"/>
    <property type="match status" value="1"/>
</dbReference>
<keyword evidence="5 7" id="KW-1133">Transmembrane helix</keyword>
<feature type="domain" description="Mechanosensitive ion channel transmembrane helices 2/3" evidence="10">
    <location>
        <begin position="88"/>
        <end position="129"/>
    </location>
</feature>
<comment type="caution">
    <text evidence="11">The sequence shown here is derived from an EMBL/GenBank/DDBJ whole genome shotgun (WGS) entry which is preliminary data.</text>
</comment>
<dbReference type="InterPro" id="IPR010920">
    <property type="entry name" value="LSM_dom_sf"/>
</dbReference>
<dbReference type="SUPFAM" id="SSF82861">
    <property type="entry name" value="Mechanosensitive channel protein MscS (YggB), transmembrane region"/>
    <property type="match status" value="1"/>
</dbReference>
<dbReference type="Pfam" id="PF21088">
    <property type="entry name" value="MS_channel_1st"/>
    <property type="match status" value="1"/>
</dbReference>
<comment type="similarity">
    <text evidence="2">Belongs to the MscS (TC 1.A.23) family.</text>
</comment>
<dbReference type="EMBL" id="BAABJX010000010">
    <property type="protein sequence ID" value="GAA4823558.1"/>
    <property type="molecule type" value="Genomic_DNA"/>
</dbReference>
<dbReference type="InterPro" id="IPR045276">
    <property type="entry name" value="YbiO_bact"/>
</dbReference>
<keyword evidence="4 7" id="KW-0812">Transmembrane</keyword>
<keyword evidence="6 7" id="KW-0472">Membrane</keyword>
<dbReference type="Gene3D" id="1.10.287.1260">
    <property type="match status" value="1"/>
</dbReference>
<name>A0ABP9D1S0_9BACT</name>
<accession>A0ABP9D1S0</accession>
<evidence type="ECO:0000259" key="10">
    <source>
        <dbReference type="Pfam" id="PF21088"/>
    </source>
</evidence>
<keyword evidence="12" id="KW-1185">Reference proteome</keyword>
<proteinExistence type="inferred from homology"/>
<reference evidence="12" key="1">
    <citation type="journal article" date="2019" name="Int. J. Syst. Evol. Microbiol.">
        <title>The Global Catalogue of Microorganisms (GCM) 10K type strain sequencing project: providing services to taxonomists for standard genome sequencing and annotation.</title>
        <authorList>
            <consortium name="The Broad Institute Genomics Platform"/>
            <consortium name="The Broad Institute Genome Sequencing Center for Infectious Disease"/>
            <person name="Wu L."/>
            <person name="Ma J."/>
        </authorList>
    </citation>
    <scope>NUCLEOTIDE SEQUENCE [LARGE SCALE GENOMIC DNA]</scope>
    <source>
        <strain evidence="12">JCM 18326</strain>
    </source>
</reference>
<feature type="transmembrane region" description="Helical" evidence="7">
    <location>
        <begin position="110"/>
        <end position="128"/>
    </location>
</feature>
<dbReference type="PANTHER" id="PTHR30460:SF0">
    <property type="entry name" value="MODERATE CONDUCTANCE MECHANOSENSITIVE CHANNEL YBIO"/>
    <property type="match status" value="1"/>
</dbReference>
<evidence type="ECO:0000256" key="2">
    <source>
        <dbReference type="ARBA" id="ARBA00008017"/>
    </source>
</evidence>
<dbReference type="InterPro" id="IPR006685">
    <property type="entry name" value="MscS_channel_2nd"/>
</dbReference>
<dbReference type="InterPro" id="IPR011014">
    <property type="entry name" value="MscS_channel_TM-2"/>
</dbReference>